<name>A0A7C9VS49_9BRAD</name>
<keyword evidence="1" id="KW-1133">Transmembrane helix</keyword>
<keyword evidence="3" id="KW-1185">Reference proteome</keyword>
<reference evidence="2" key="1">
    <citation type="submission" date="2020-02" db="EMBL/GenBank/DDBJ databases">
        <title>Draft genome sequence of Candidatus Afipia apatlaquensis IBT-C3, a potential strain for decolorization of textile dyes.</title>
        <authorList>
            <person name="Sanchez-Reyes A."/>
            <person name="Breton-Deval L."/>
            <person name="Mangelson H."/>
            <person name="Sanchez-Flores A."/>
        </authorList>
    </citation>
    <scope>NUCLEOTIDE SEQUENCE [LARGE SCALE GENOMIC DNA]</scope>
    <source>
        <strain evidence="2">IBT-C3</strain>
    </source>
</reference>
<comment type="caution">
    <text evidence="2">The sequence shown here is derived from an EMBL/GenBank/DDBJ whole genome shotgun (WGS) entry which is preliminary data.</text>
</comment>
<dbReference type="Proteomes" id="UP000480266">
    <property type="component" value="Unassembled WGS sequence"/>
</dbReference>
<feature type="transmembrane region" description="Helical" evidence="1">
    <location>
        <begin position="48"/>
        <end position="68"/>
    </location>
</feature>
<evidence type="ECO:0000256" key="1">
    <source>
        <dbReference type="SAM" id="Phobius"/>
    </source>
</evidence>
<evidence type="ECO:0000313" key="2">
    <source>
        <dbReference type="EMBL" id="NGX98774.1"/>
    </source>
</evidence>
<gene>
    <name evidence="2" type="ORF">G4V63_27285</name>
</gene>
<evidence type="ECO:0000313" key="3">
    <source>
        <dbReference type="Proteomes" id="UP000480266"/>
    </source>
</evidence>
<protein>
    <submittedName>
        <fullName evidence="2">Uncharacterized protein</fullName>
    </submittedName>
</protein>
<sequence length="228" mass="25705">MTRVFSSIALAVAVYFISRVIAHYFGLDEIAKALAQRAKLLPAELNNMIVWLVPGVFALLALILTLIFDPWTKIINAIAPRPELGSLILDGQPVFILTINQRTSAAEAECYVDLTNTNSQLLEFDATLRATVNGKDLPAPIKTAGYIPPGKGTRLVIRMSDVPLIEKPEAAFRYEVAYRFRNSQSRRTIKGIEWKARLPLDPPPLDRPQRHVQQRFELTTTFYEQNEE</sequence>
<organism evidence="2 3">
    <name type="scientific">Candidatus Afipia apatlaquensis</name>
    <dbReference type="NCBI Taxonomy" id="2712852"/>
    <lineage>
        <taxon>Bacteria</taxon>
        <taxon>Pseudomonadati</taxon>
        <taxon>Pseudomonadota</taxon>
        <taxon>Alphaproteobacteria</taxon>
        <taxon>Hyphomicrobiales</taxon>
        <taxon>Nitrobacteraceae</taxon>
        <taxon>Afipia</taxon>
    </lineage>
</organism>
<accession>A0A7C9VS49</accession>
<keyword evidence="1" id="KW-0812">Transmembrane</keyword>
<proteinExistence type="predicted"/>
<dbReference type="AlphaFoldDB" id="A0A7C9VS49"/>
<keyword evidence="1" id="KW-0472">Membrane</keyword>
<dbReference type="EMBL" id="JAAMRR010001389">
    <property type="protein sequence ID" value="NGX98774.1"/>
    <property type="molecule type" value="Genomic_DNA"/>
</dbReference>